<evidence type="ECO:0000256" key="1">
    <source>
        <dbReference type="SAM" id="MobiDB-lite"/>
    </source>
</evidence>
<accession>A0A6J4SSP8</accession>
<name>A0A6J4SSP8_9ACTN</name>
<feature type="compositionally biased region" description="Polar residues" evidence="1">
    <location>
        <begin position="57"/>
        <end position="68"/>
    </location>
</feature>
<gene>
    <name evidence="2" type="ORF">AVDCRST_MAG67-2216</name>
</gene>
<sequence>MTQPGQTQGAEFDLGFHAIMHFGDDVALETHPAAHRRDDERLTAGCDRAESDGDDANANTVNAPSSPNAGPRIEAPAAGMSC</sequence>
<organism evidence="2">
    <name type="scientific">uncultured Solirubrobacteraceae bacterium</name>
    <dbReference type="NCBI Taxonomy" id="1162706"/>
    <lineage>
        <taxon>Bacteria</taxon>
        <taxon>Bacillati</taxon>
        <taxon>Actinomycetota</taxon>
        <taxon>Thermoleophilia</taxon>
        <taxon>Solirubrobacterales</taxon>
        <taxon>Solirubrobacteraceae</taxon>
        <taxon>environmental samples</taxon>
    </lineage>
</organism>
<dbReference type="AlphaFoldDB" id="A0A6J4SSP8"/>
<feature type="region of interest" description="Disordered" evidence="1">
    <location>
        <begin position="31"/>
        <end position="82"/>
    </location>
</feature>
<proteinExistence type="predicted"/>
<reference evidence="2" key="1">
    <citation type="submission" date="2020-02" db="EMBL/GenBank/DDBJ databases">
        <authorList>
            <person name="Meier V. D."/>
        </authorList>
    </citation>
    <scope>NUCLEOTIDE SEQUENCE</scope>
    <source>
        <strain evidence="2">AVDCRST_MAG67</strain>
    </source>
</reference>
<evidence type="ECO:0000313" key="2">
    <source>
        <dbReference type="EMBL" id="CAA9504201.1"/>
    </source>
</evidence>
<protein>
    <submittedName>
        <fullName evidence="2">Uncharacterized protein</fullName>
    </submittedName>
</protein>
<feature type="compositionally biased region" description="Basic and acidic residues" evidence="1">
    <location>
        <begin position="35"/>
        <end position="51"/>
    </location>
</feature>
<dbReference type="EMBL" id="CADCVQ010000088">
    <property type="protein sequence ID" value="CAA9504201.1"/>
    <property type="molecule type" value="Genomic_DNA"/>
</dbReference>